<keyword evidence="3" id="KW-1185">Reference proteome</keyword>
<evidence type="ECO:0000313" key="2">
    <source>
        <dbReference type="EMBL" id="KAK9504630.1"/>
    </source>
</evidence>
<organism evidence="2 3">
    <name type="scientific">Rhynocoris fuscipes</name>
    <dbReference type="NCBI Taxonomy" id="488301"/>
    <lineage>
        <taxon>Eukaryota</taxon>
        <taxon>Metazoa</taxon>
        <taxon>Ecdysozoa</taxon>
        <taxon>Arthropoda</taxon>
        <taxon>Hexapoda</taxon>
        <taxon>Insecta</taxon>
        <taxon>Pterygota</taxon>
        <taxon>Neoptera</taxon>
        <taxon>Paraneoptera</taxon>
        <taxon>Hemiptera</taxon>
        <taxon>Heteroptera</taxon>
        <taxon>Panheteroptera</taxon>
        <taxon>Cimicomorpha</taxon>
        <taxon>Reduviidae</taxon>
        <taxon>Harpactorinae</taxon>
        <taxon>Harpactorini</taxon>
        <taxon>Rhynocoris</taxon>
    </lineage>
</organism>
<proteinExistence type="predicted"/>
<gene>
    <name evidence="2" type="ORF">O3M35_010921</name>
</gene>
<accession>A0AAW1D8G3</accession>
<sequence>MSKLLHLIILITCSLGDVIQYGCRPLNRVALQFAARIVLLVIGIPDKKAACILGLSRLIPEEMIYYAGVLR</sequence>
<feature type="chain" id="PRO_5043575847" evidence="1">
    <location>
        <begin position="17"/>
        <end position="71"/>
    </location>
</feature>
<protein>
    <submittedName>
        <fullName evidence="2">Uncharacterized protein</fullName>
    </submittedName>
</protein>
<evidence type="ECO:0000256" key="1">
    <source>
        <dbReference type="SAM" id="SignalP"/>
    </source>
</evidence>
<feature type="signal peptide" evidence="1">
    <location>
        <begin position="1"/>
        <end position="16"/>
    </location>
</feature>
<evidence type="ECO:0000313" key="3">
    <source>
        <dbReference type="Proteomes" id="UP001461498"/>
    </source>
</evidence>
<keyword evidence="1" id="KW-0732">Signal</keyword>
<reference evidence="2 3" key="1">
    <citation type="submission" date="2022-12" db="EMBL/GenBank/DDBJ databases">
        <title>Chromosome-level genome assembly of true bugs.</title>
        <authorList>
            <person name="Ma L."/>
            <person name="Li H."/>
        </authorList>
    </citation>
    <scope>NUCLEOTIDE SEQUENCE [LARGE SCALE GENOMIC DNA]</scope>
    <source>
        <strain evidence="2">Lab_2022b</strain>
    </source>
</reference>
<comment type="caution">
    <text evidence="2">The sequence shown here is derived from an EMBL/GenBank/DDBJ whole genome shotgun (WGS) entry which is preliminary data.</text>
</comment>
<dbReference type="AlphaFoldDB" id="A0AAW1D8G3"/>
<dbReference type="EMBL" id="JAPXFL010000007">
    <property type="protein sequence ID" value="KAK9504630.1"/>
    <property type="molecule type" value="Genomic_DNA"/>
</dbReference>
<dbReference type="Proteomes" id="UP001461498">
    <property type="component" value="Unassembled WGS sequence"/>
</dbReference>
<name>A0AAW1D8G3_9HEMI</name>